<evidence type="ECO:0000256" key="2">
    <source>
        <dbReference type="ARBA" id="ARBA00022692"/>
    </source>
</evidence>
<dbReference type="InterPro" id="IPR018491">
    <property type="entry name" value="SLC12_C"/>
</dbReference>
<protein>
    <submittedName>
        <fullName evidence="10">SLC12 domain-containing protein</fullName>
    </submittedName>
</protein>
<evidence type="ECO:0000256" key="6">
    <source>
        <dbReference type="SAM" id="SignalP"/>
    </source>
</evidence>
<dbReference type="Pfam" id="PF03522">
    <property type="entry name" value="SLC12"/>
    <property type="match status" value="1"/>
</dbReference>
<comment type="subcellular location">
    <subcellularLocation>
        <location evidence="1">Membrane</location>
        <topology evidence="1">Multi-pass membrane protein</topology>
    </subcellularLocation>
</comment>
<dbReference type="OrthoDB" id="5825564at2759"/>
<gene>
    <name evidence="8" type="ORF">ASIM_LOCUS17224</name>
</gene>
<organism evidence="10">
    <name type="scientific">Anisakis simplex</name>
    <name type="common">Herring worm</name>
    <dbReference type="NCBI Taxonomy" id="6269"/>
    <lineage>
        <taxon>Eukaryota</taxon>
        <taxon>Metazoa</taxon>
        <taxon>Ecdysozoa</taxon>
        <taxon>Nematoda</taxon>
        <taxon>Chromadorea</taxon>
        <taxon>Rhabditida</taxon>
        <taxon>Spirurina</taxon>
        <taxon>Ascaridomorpha</taxon>
        <taxon>Ascaridoidea</taxon>
        <taxon>Anisakidae</taxon>
        <taxon>Anisakis</taxon>
        <taxon>Anisakis simplex complex</taxon>
    </lineage>
</organism>
<evidence type="ECO:0000313" key="8">
    <source>
        <dbReference type="EMBL" id="VDK59832.1"/>
    </source>
</evidence>
<feature type="domain" description="SLC12A transporter C-terminal" evidence="7">
    <location>
        <begin position="194"/>
        <end position="356"/>
    </location>
</feature>
<feature type="region of interest" description="Disordered" evidence="5">
    <location>
        <begin position="271"/>
        <end position="297"/>
    </location>
</feature>
<reference evidence="8 9" key="2">
    <citation type="submission" date="2018-11" db="EMBL/GenBank/DDBJ databases">
        <authorList>
            <consortium name="Pathogen Informatics"/>
        </authorList>
    </citation>
    <scope>NUCLEOTIDE SEQUENCE [LARGE SCALE GENOMIC DNA]</scope>
</reference>
<keyword evidence="2" id="KW-0812">Transmembrane</keyword>
<evidence type="ECO:0000313" key="9">
    <source>
        <dbReference type="Proteomes" id="UP000267096"/>
    </source>
</evidence>
<evidence type="ECO:0000256" key="5">
    <source>
        <dbReference type="SAM" id="MobiDB-lite"/>
    </source>
</evidence>
<keyword evidence="3" id="KW-1133">Transmembrane helix</keyword>
<evidence type="ECO:0000259" key="7">
    <source>
        <dbReference type="Pfam" id="PF03522"/>
    </source>
</evidence>
<evidence type="ECO:0000256" key="1">
    <source>
        <dbReference type="ARBA" id="ARBA00004141"/>
    </source>
</evidence>
<dbReference type="GO" id="GO:0015377">
    <property type="term" value="F:chloride:monoatomic cation symporter activity"/>
    <property type="evidence" value="ECO:0007669"/>
    <property type="project" value="InterPro"/>
</dbReference>
<dbReference type="PANTHER" id="PTHR11827">
    <property type="entry name" value="SOLUTE CARRIER FAMILY 12, CATION COTRANSPORTERS"/>
    <property type="match status" value="1"/>
</dbReference>
<reference evidence="10" key="1">
    <citation type="submission" date="2017-02" db="UniProtKB">
        <authorList>
            <consortium name="WormBaseParasite"/>
        </authorList>
    </citation>
    <scope>IDENTIFICATION</scope>
</reference>
<evidence type="ECO:0000313" key="10">
    <source>
        <dbReference type="WBParaSite" id="ASIM_0001782201-mRNA-1"/>
    </source>
</evidence>
<name>A0A0M3KA26_ANISI</name>
<keyword evidence="9" id="KW-1185">Reference proteome</keyword>
<accession>A0A0M3KA26</accession>
<dbReference type="InterPro" id="IPR004842">
    <property type="entry name" value="SLC12A_fam"/>
</dbReference>
<sequence>MTLWSLIAGWRVNLACFILNWVENHLDTTKCWYPKLLILHLDETKEWFVDCQKLIAVGEWIREGALTNIVALLCEGRTQDPDTPQYLRMVDDAVRKMIGESCLNAHQLVVSYENLDELNETASAVIQCSGLGILNPNTVILDFPKCGKATNFINPGQGELWSCIASTIDKYLIVCKGDLWKPVPSSLTVICLSSTMDLWWIVEDDDLILSFVYLISRSNRWTFTQLRIFALLKDNELELVKENIEHRIRDVRLRVGRVEFKSLPADDLNAYGSAKPKDMTNSKRSPKSSCVTSEHNKHKIPLADTTINPSVNNLIRSISSNADLVLVNLPRARQEATTASRLLLSLDVIGDHLPRLIAFRAPIKITF</sequence>
<evidence type="ECO:0000256" key="3">
    <source>
        <dbReference type="ARBA" id="ARBA00022989"/>
    </source>
</evidence>
<keyword evidence="4" id="KW-0472">Membrane</keyword>
<dbReference type="Proteomes" id="UP000267096">
    <property type="component" value="Unassembled WGS sequence"/>
</dbReference>
<proteinExistence type="predicted"/>
<dbReference type="PANTHER" id="PTHR11827:SF72">
    <property type="entry name" value="GH08340P"/>
    <property type="match status" value="1"/>
</dbReference>
<dbReference type="EMBL" id="UYRR01033878">
    <property type="protein sequence ID" value="VDK59832.1"/>
    <property type="molecule type" value="Genomic_DNA"/>
</dbReference>
<feature type="signal peptide" evidence="6">
    <location>
        <begin position="1"/>
        <end position="15"/>
    </location>
</feature>
<keyword evidence="6" id="KW-0732">Signal</keyword>
<dbReference type="GO" id="GO:0016020">
    <property type="term" value="C:membrane"/>
    <property type="evidence" value="ECO:0007669"/>
    <property type="project" value="UniProtKB-SubCell"/>
</dbReference>
<dbReference type="WBParaSite" id="ASIM_0001782201-mRNA-1">
    <property type="protein sequence ID" value="ASIM_0001782201-mRNA-1"/>
    <property type="gene ID" value="ASIM_0001782201"/>
</dbReference>
<dbReference type="AlphaFoldDB" id="A0A0M3KA26"/>
<evidence type="ECO:0000256" key="4">
    <source>
        <dbReference type="ARBA" id="ARBA00023136"/>
    </source>
</evidence>
<feature type="chain" id="PRO_5043121332" evidence="6">
    <location>
        <begin position="16"/>
        <end position="367"/>
    </location>
</feature>